<evidence type="ECO:0000256" key="1">
    <source>
        <dbReference type="SAM" id="MobiDB-lite"/>
    </source>
</evidence>
<feature type="compositionally biased region" description="Acidic residues" evidence="1">
    <location>
        <begin position="232"/>
        <end position="245"/>
    </location>
</feature>
<evidence type="ECO:0000313" key="2">
    <source>
        <dbReference type="EMBL" id="KAF1992283.1"/>
    </source>
</evidence>
<proteinExistence type="predicted"/>
<evidence type="ECO:0000313" key="3">
    <source>
        <dbReference type="Proteomes" id="UP000800041"/>
    </source>
</evidence>
<feature type="region of interest" description="Disordered" evidence="1">
    <location>
        <begin position="204"/>
        <end position="468"/>
    </location>
</feature>
<dbReference type="Proteomes" id="UP000800041">
    <property type="component" value="Unassembled WGS sequence"/>
</dbReference>
<feature type="compositionally biased region" description="Low complexity" evidence="1">
    <location>
        <begin position="318"/>
        <end position="329"/>
    </location>
</feature>
<dbReference type="AlphaFoldDB" id="A0A6G1HGH9"/>
<accession>A0A6G1HGH9</accession>
<feature type="compositionally biased region" description="Basic and acidic residues" evidence="1">
    <location>
        <begin position="430"/>
        <end position="439"/>
    </location>
</feature>
<dbReference type="EMBL" id="ML977137">
    <property type="protein sequence ID" value="KAF1992283.1"/>
    <property type="molecule type" value="Genomic_DNA"/>
</dbReference>
<feature type="region of interest" description="Disordered" evidence="1">
    <location>
        <begin position="537"/>
        <end position="560"/>
    </location>
</feature>
<organism evidence="2 3">
    <name type="scientific">Aulographum hederae CBS 113979</name>
    <dbReference type="NCBI Taxonomy" id="1176131"/>
    <lineage>
        <taxon>Eukaryota</taxon>
        <taxon>Fungi</taxon>
        <taxon>Dikarya</taxon>
        <taxon>Ascomycota</taxon>
        <taxon>Pezizomycotina</taxon>
        <taxon>Dothideomycetes</taxon>
        <taxon>Pleosporomycetidae</taxon>
        <taxon>Aulographales</taxon>
        <taxon>Aulographaceae</taxon>
    </lineage>
</organism>
<gene>
    <name evidence="2" type="ORF">K402DRAFT_2918</name>
</gene>
<dbReference type="OrthoDB" id="5333304at2759"/>
<name>A0A6G1HGH9_9PEZI</name>
<reference evidence="2" key="1">
    <citation type="journal article" date="2020" name="Stud. Mycol.">
        <title>101 Dothideomycetes genomes: a test case for predicting lifestyles and emergence of pathogens.</title>
        <authorList>
            <person name="Haridas S."/>
            <person name="Albert R."/>
            <person name="Binder M."/>
            <person name="Bloem J."/>
            <person name="Labutti K."/>
            <person name="Salamov A."/>
            <person name="Andreopoulos B."/>
            <person name="Baker S."/>
            <person name="Barry K."/>
            <person name="Bills G."/>
            <person name="Bluhm B."/>
            <person name="Cannon C."/>
            <person name="Castanera R."/>
            <person name="Culley D."/>
            <person name="Daum C."/>
            <person name="Ezra D."/>
            <person name="Gonzalez J."/>
            <person name="Henrissat B."/>
            <person name="Kuo A."/>
            <person name="Liang C."/>
            <person name="Lipzen A."/>
            <person name="Lutzoni F."/>
            <person name="Magnuson J."/>
            <person name="Mondo S."/>
            <person name="Nolan M."/>
            <person name="Ohm R."/>
            <person name="Pangilinan J."/>
            <person name="Park H.-J."/>
            <person name="Ramirez L."/>
            <person name="Alfaro M."/>
            <person name="Sun H."/>
            <person name="Tritt A."/>
            <person name="Yoshinaga Y."/>
            <person name="Zwiers L.-H."/>
            <person name="Turgeon B."/>
            <person name="Goodwin S."/>
            <person name="Spatafora J."/>
            <person name="Crous P."/>
            <person name="Grigoriev I."/>
        </authorList>
    </citation>
    <scope>NUCLEOTIDE SEQUENCE</scope>
    <source>
        <strain evidence="2">CBS 113979</strain>
    </source>
</reference>
<keyword evidence="3" id="KW-1185">Reference proteome</keyword>
<feature type="compositionally biased region" description="Basic and acidic residues" evidence="1">
    <location>
        <begin position="380"/>
        <end position="390"/>
    </location>
</feature>
<feature type="compositionally biased region" description="Basic and acidic residues" evidence="1">
    <location>
        <begin position="343"/>
        <end position="369"/>
    </location>
</feature>
<protein>
    <submittedName>
        <fullName evidence="2">Uncharacterized protein</fullName>
    </submittedName>
</protein>
<sequence>MVPLYTDGIGAMAREQTLDEAFFGKVTTLRDEILGGTHPLFNLSPSTLELLATYAPPMQNPSALQNTSIRLANAPPTTPHAFTPRINPILLEKSVDLINAEAKLRNARRLRAEQALNQRTNNDADSEDERDTQVVLANAHQLVMPVSGFAAQANDHLAGNNSPDVNSYYSSQAYSWSSADVDQGDDGLYSPPPAFDTINAERTAAQTRQNEPVAALDEDPALQQRPVNYWDLDMDDADIEDEDDYSPPPVELPTLNEPPGQSDAEQAPAPAPEENGRIVTSHIRTPAAPQPSRVSPLALGKLPAFDQTQINPNPTAYGPTTPGSGPTPSKGNSNRARKRANRALKELAVRERDREQEPKNKKRQQRDARPPSAGPSSAFHDQEPFIKPEPESPPPFSAHALPEQPQRRIVRQPRGGAEFAAPVNYGPRPMYRDDLDRRYVRYVSDTDPQGRGRLQSPIATRRTEREGDLRRVASLQHAMRPQSPGFVRVPYGPQEVRYARVPTYPYDGRMVDPQDPYRSMSVLPVAPQYIRERSRSPVHMPDNYRDRHQSPAPMAAPPPSDAVLIDEHGRRHYTAAEREARASVAPQRRVVTEPYMERASTREPAMRAPARVMDCYDEAGFQAMPPPPSRRLHREEYDGDAEGYYVGQRQLSQYPEAHRYRQEYDAVPIAAPRRAVPLYEDDMPSRAYSVRPETVRREGAGERITRIGSAVPGSQIRHAGGLPRGYELAQDDGYAPRRYGSVVHSAPTRYVDEYGVEVPMAAMREAYTEDGRRVVYR</sequence>